<reference evidence="1" key="1">
    <citation type="journal article" date="2020" name="Stud. Mycol.">
        <title>101 Dothideomycetes genomes: a test case for predicting lifestyles and emergence of pathogens.</title>
        <authorList>
            <person name="Haridas S."/>
            <person name="Albert R."/>
            <person name="Binder M."/>
            <person name="Bloem J."/>
            <person name="Labutti K."/>
            <person name="Salamov A."/>
            <person name="Andreopoulos B."/>
            <person name="Baker S."/>
            <person name="Barry K."/>
            <person name="Bills G."/>
            <person name="Bluhm B."/>
            <person name="Cannon C."/>
            <person name="Castanera R."/>
            <person name="Culley D."/>
            <person name="Daum C."/>
            <person name="Ezra D."/>
            <person name="Gonzalez J."/>
            <person name="Henrissat B."/>
            <person name="Kuo A."/>
            <person name="Liang C."/>
            <person name="Lipzen A."/>
            <person name="Lutzoni F."/>
            <person name="Magnuson J."/>
            <person name="Mondo S."/>
            <person name="Nolan M."/>
            <person name="Ohm R."/>
            <person name="Pangilinan J."/>
            <person name="Park H.-J."/>
            <person name="Ramirez L."/>
            <person name="Alfaro M."/>
            <person name="Sun H."/>
            <person name="Tritt A."/>
            <person name="Yoshinaga Y."/>
            <person name="Zwiers L.-H."/>
            <person name="Turgeon B."/>
            <person name="Goodwin S."/>
            <person name="Spatafora J."/>
            <person name="Crous P."/>
            <person name="Grigoriev I."/>
        </authorList>
    </citation>
    <scope>NUCLEOTIDE SEQUENCE</scope>
    <source>
        <strain evidence="1">CBS 183.55</strain>
    </source>
</reference>
<keyword evidence="2" id="KW-1185">Reference proteome</keyword>
<protein>
    <submittedName>
        <fullName evidence="1">Uncharacterized protein</fullName>
    </submittedName>
</protein>
<evidence type="ECO:0000313" key="1">
    <source>
        <dbReference type="EMBL" id="KAF1925944.1"/>
    </source>
</evidence>
<dbReference type="EMBL" id="ML978980">
    <property type="protein sequence ID" value="KAF1925944.1"/>
    <property type="molecule type" value="Genomic_DNA"/>
</dbReference>
<sequence length="116" mass="13062">MIRLKNEILLSITLAIDKVDEPNTNIRHLALAHCGFSGFVRNALVRNAIVPRYGASAYVALLQKHPEWATKIHQLELREFGHWPKDTKEAVWDCTSVVSKIFAPGDIEETGKLTRA</sequence>
<dbReference type="GeneID" id="54347802"/>
<name>A0A6A5RFR8_9PLEO</name>
<gene>
    <name evidence="1" type="ORF">M421DRAFT_397687</name>
</gene>
<dbReference type="Proteomes" id="UP000800082">
    <property type="component" value="Unassembled WGS sequence"/>
</dbReference>
<dbReference type="RefSeq" id="XP_033446196.1">
    <property type="nucleotide sequence ID" value="XM_033590144.1"/>
</dbReference>
<evidence type="ECO:0000313" key="2">
    <source>
        <dbReference type="Proteomes" id="UP000800082"/>
    </source>
</evidence>
<accession>A0A6A5RFR8</accession>
<dbReference type="AlphaFoldDB" id="A0A6A5RFR8"/>
<organism evidence="1 2">
    <name type="scientific">Didymella exigua CBS 183.55</name>
    <dbReference type="NCBI Taxonomy" id="1150837"/>
    <lineage>
        <taxon>Eukaryota</taxon>
        <taxon>Fungi</taxon>
        <taxon>Dikarya</taxon>
        <taxon>Ascomycota</taxon>
        <taxon>Pezizomycotina</taxon>
        <taxon>Dothideomycetes</taxon>
        <taxon>Pleosporomycetidae</taxon>
        <taxon>Pleosporales</taxon>
        <taxon>Pleosporineae</taxon>
        <taxon>Didymellaceae</taxon>
        <taxon>Didymella</taxon>
    </lineage>
</organism>
<proteinExistence type="predicted"/>